<dbReference type="InterPro" id="IPR005174">
    <property type="entry name" value="KIB1-4_b-propeller"/>
</dbReference>
<accession>A0A067DNH0</accession>
<gene>
    <name evidence="2" type="ORF">CISIN_1g016205mg</name>
</gene>
<sequence>MANKVKKLKKKQPAPLKKETNALGLKPWPDLPQQLIKVISWQYSTLMFDMSYGGVTKSWRSAQTKQCCNPGAITQPWLELHDGNEDTKFKFNISFHQGEWTWGTWYWRRRPWQMPWKYYVGCSNGVLVAKRASSSPPEYYLHFVTIGECYQQLPPWDQRVPFQCAVISSSHKDPDFRNSEMIVLTGISHPAFVYYKQKAGLWGGYEWIKEDGAIAEPHCYDHKSKRNFFMRFTNAIGYKGKFYALSLQGTLAVIEDARITALGTKRAAPTVHSRHFKECLLESDGEILLIFLISTKSVNIVDDVEVFRLDIGTLSWIKLERLGDRTLFLGSDCCMLVSASKMGCRSDYIYFRNHKDEDWCAYDFQKGISQCESDAILPQDLPFRLNDELQSEK</sequence>
<dbReference type="STRING" id="2711.A0A067DNH0"/>
<evidence type="ECO:0000313" key="3">
    <source>
        <dbReference type="Proteomes" id="UP000027120"/>
    </source>
</evidence>
<dbReference type="PANTHER" id="PTHR33127">
    <property type="entry name" value="TRANSMEMBRANE PROTEIN"/>
    <property type="match status" value="1"/>
</dbReference>
<proteinExistence type="predicted"/>
<evidence type="ECO:0000259" key="1">
    <source>
        <dbReference type="Pfam" id="PF03478"/>
    </source>
</evidence>
<dbReference type="PaxDb" id="2711-XP_006487697.1"/>
<reference evidence="2 3" key="1">
    <citation type="submission" date="2014-04" db="EMBL/GenBank/DDBJ databases">
        <authorList>
            <consortium name="International Citrus Genome Consortium"/>
            <person name="Gmitter F."/>
            <person name="Chen C."/>
            <person name="Farmerie W."/>
            <person name="Harkins T."/>
            <person name="Desany B."/>
            <person name="Mohiuddin M."/>
            <person name="Kodira C."/>
            <person name="Borodovsky M."/>
            <person name="Lomsadze A."/>
            <person name="Burns P."/>
            <person name="Jenkins J."/>
            <person name="Prochnik S."/>
            <person name="Shu S."/>
            <person name="Chapman J."/>
            <person name="Pitluck S."/>
            <person name="Schmutz J."/>
            <person name="Rokhsar D."/>
        </authorList>
    </citation>
    <scope>NUCLEOTIDE SEQUENCE</scope>
</reference>
<dbReference type="AlphaFoldDB" id="A0A067DNH0"/>
<organism evidence="2 3">
    <name type="scientific">Citrus sinensis</name>
    <name type="common">Sweet orange</name>
    <name type="synonym">Citrus aurantium var. sinensis</name>
    <dbReference type="NCBI Taxonomy" id="2711"/>
    <lineage>
        <taxon>Eukaryota</taxon>
        <taxon>Viridiplantae</taxon>
        <taxon>Streptophyta</taxon>
        <taxon>Embryophyta</taxon>
        <taxon>Tracheophyta</taxon>
        <taxon>Spermatophyta</taxon>
        <taxon>Magnoliopsida</taxon>
        <taxon>eudicotyledons</taxon>
        <taxon>Gunneridae</taxon>
        <taxon>Pentapetalae</taxon>
        <taxon>rosids</taxon>
        <taxon>malvids</taxon>
        <taxon>Sapindales</taxon>
        <taxon>Rutaceae</taxon>
        <taxon>Aurantioideae</taxon>
        <taxon>Citrus</taxon>
    </lineage>
</organism>
<protein>
    <recommendedName>
        <fullName evidence="1">KIB1-4 beta-propeller domain-containing protein</fullName>
    </recommendedName>
</protein>
<evidence type="ECO:0000313" key="2">
    <source>
        <dbReference type="EMBL" id="KDO40552.1"/>
    </source>
</evidence>
<keyword evidence="3" id="KW-1185">Reference proteome</keyword>
<dbReference type="Proteomes" id="UP000027120">
    <property type="component" value="Unassembled WGS sequence"/>
</dbReference>
<dbReference type="PANTHER" id="PTHR33127:SF69">
    <property type="entry name" value="OS09G0340800 PROTEIN"/>
    <property type="match status" value="1"/>
</dbReference>
<dbReference type="Pfam" id="PF03478">
    <property type="entry name" value="Beta-prop_KIB1-4"/>
    <property type="match status" value="1"/>
</dbReference>
<dbReference type="EMBL" id="KK785910">
    <property type="protein sequence ID" value="KDO40552.1"/>
    <property type="molecule type" value="Genomic_DNA"/>
</dbReference>
<feature type="domain" description="KIB1-4 beta-propeller" evidence="1">
    <location>
        <begin position="114"/>
        <end position="363"/>
    </location>
</feature>
<name>A0A067DNH0_CITSI</name>
<dbReference type="eggNOG" id="ENOG502RQG7">
    <property type="taxonomic scope" value="Eukaryota"/>
</dbReference>